<keyword evidence="3" id="KW-1185">Reference proteome</keyword>
<dbReference type="AlphaFoldDB" id="A0A4D6NNA3"/>
<name>A0A4D6NNA3_VIGUN</name>
<evidence type="ECO:0000313" key="3">
    <source>
        <dbReference type="Proteomes" id="UP000501690"/>
    </source>
</evidence>
<accession>A0A4D6NNA3</accession>
<organism evidence="2 3">
    <name type="scientific">Vigna unguiculata</name>
    <name type="common">Cowpea</name>
    <dbReference type="NCBI Taxonomy" id="3917"/>
    <lineage>
        <taxon>Eukaryota</taxon>
        <taxon>Viridiplantae</taxon>
        <taxon>Streptophyta</taxon>
        <taxon>Embryophyta</taxon>
        <taxon>Tracheophyta</taxon>
        <taxon>Spermatophyta</taxon>
        <taxon>Magnoliopsida</taxon>
        <taxon>eudicotyledons</taxon>
        <taxon>Gunneridae</taxon>
        <taxon>Pentapetalae</taxon>
        <taxon>rosids</taxon>
        <taxon>fabids</taxon>
        <taxon>Fabales</taxon>
        <taxon>Fabaceae</taxon>
        <taxon>Papilionoideae</taxon>
        <taxon>50 kb inversion clade</taxon>
        <taxon>NPAAA clade</taxon>
        <taxon>indigoferoid/millettioid clade</taxon>
        <taxon>Phaseoleae</taxon>
        <taxon>Vigna</taxon>
    </lineage>
</organism>
<evidence type="ECO:0000313" key="2">
    <source>
        <dbReference type="EMBL" id="QCE15106.1"/>
    </source>
</evidence>
<reference evidence="2 3" key="1">
    <citation type="submission" date="2019-04" db="EMBL/GenBank/DDBJ databases">
        <title>An improved genome assembly and genetic linkage map for asparagus bean, Vigna unguiculata ssp. sesquipedialis.</title>
        <authorList>
            <person name="Xia Q."/>
            <person name="Zhang R."/>
            <person name="Dong Y."/>
        </authorList>
    </citation>
    <scope>NUCLEOTIDE SEQUENCE [LARGE SCALE GENOMIC DNA]</scope>
    <source>
        <tissue evidence="2">Leaf</tissue>
    </source>
</reference>
<proteinExistence type="predicted"/>
<dbReference type="EMBL" id="CP039355">
    <property type="protein sequence ID" value="QCE15106.1"/>
    <property type="molecule type" value="Genomic_DNA"/>
</dbReference>
<dbReference type="Proteomes" id="UP000501690">
    <property type="component" value="Linkage Group LG11"/>
</dbReference>
<protein>
    <submittedName>
        <fullName evidence="2">Uncharacterized protein</fullName>
    </submittedName>
</protein>
<sequence length="106" mass="11828">MASECNKLQYEGIEIELSSTQRSTCLGMPTMFATYAQTPPSAQPKLCTNCQTPNFLRDMDLPQQDSVYYVHNPYVEASSSPAHGGHQAAEDQEPQPSHQEQPRPEE</sequence>
<gene>
    <name evidence="2" type="ORF">DEO72_LG11g2114</name>
</gene>
<evidence type="ECO:0000256" key="1">
    <source>
        <dbReference type="SAM" id="MobiDB-lite"/>
    </source>
</evidence>
<feature type="region of interest" description="Disordered" evidence="1">
    <location>
        <begin position="74"/>
        <end position="106"/>
    </location>
</feature>